<protein>
    <recommendedName>
        <fullName evidence="2 9">Heme chaperone HemW</fullName>
    </recommendedName>
</protein>
<name>A0A4Q7KFW4_9PSEU</name>
<dbReference type="Pfam" id="PF04055">
    <property type="entry name" value="Radical_SAM"/>
    <property type="match status" value="1"/>
</dbReference>
<evidence type="ECO:0000313" key="12">
    <source>
        <dbReference type="EMBL" id="RZS31461.1"/>
    </source>
</evidence>
<dbReference type="CDD" id="cd01335">
    <property type="entry name" value="Radical_SAM"/>
    <property type="match status" value="1"/>
</dbReference>
<comment type="function">
    <text evidence="9">Probably acts as a heme chaperone, transferring heme to an unknown acceptor. Binds one molecule of heme per monomer, possibly covalently. Binds 1 [4Fe-4S] cluster. The cluster is coordinated with 3 cysteines and an exchangeable S-adenosyl-L-methionine.</text>
</comment>
<dbReference type="GO" id="GO:0046872">
    <property type="term" value="F:metal ion binding"/>
    <property type="evidence" value="ECO:0007669"/>
    <property type="project" value="UniProtKB-UniRule"/>
</dbReference>
<keyword evidence="13" id="KW-1185">Reference proteome</keyword>
<dbReference type="InterPro" id="IPR034505">
    <property type="entry name" value="Coproporphyrinogen-III_oxidase"/>
</dbReference>
<dbReference type="NCBIfam" id="TIGR00539">
    <property type="entry name" value="hemN_rel"/>
    <property type="match status" value="1"/>
</dbReference>
<dbReference type="SFLD" id="SFLDF00288">
    <property type="entry name" value="HemN-like__clustered_with_nucl"/>
    <property type="match status" value="1"/>
</dbReference>
<dbReference type="SFLD" id="SFLDG01065">
    <property type="entry name" value="anaerobic_coproporphyrinogen-I"/>
    <property type="match status" value="1"/>
</dbReference>
<keyword evidence="9" id="KW-0963">Cytoplasm</keyword>
<dbReference type="AlphaFoldDB" id="A0A4Q7KFW4"/>
<evidence type="ECO:0000256" key="8">
    <source>
        <dbReference type="ARBA" id="ARBA00023186"/>
    </source>
</evidence>
<evidence type="ECO:0000256" key="4">
    <source>
        <dbReference type="ARBA" id="ARBA00022691"/>
    </source>
</evidence>
<evidence type="ECO:0000259" key="11">
    <source>
        <dbReference type="PROSITE" id="PS51918"/>
    </source>
</evidence>
<dbReference type="InterPro" id="IPR007197">
    <property type="entry name" value="rSAM"/>
</dbReference>
<dbReference type="Proteomes" id="UP000294257">
    <property type="component" value="Unassembled WGS sequence"/>
</dbReference>
<gene>
    <name evidence="12" type="ORF">EV193_114154</name>
</gene>
<feature type="domain" description="Radical SAM core" evidence="11">
    <location>
        <begin position="24"/>
        <end position="265"/>
    </location>
</feature>
<accession>A0A4Q7KFW4</accession>
<dbReference type="SFLD" id="SFLDS00029">
    <property type="entry name" value="Radical_SAM"/>
    <property type="match status" value="1"/>
</dbReference>
<dbReference type="InterPro" id="IPR013785">
    <property type="entry name" value="Aldolase_TIM"/>
</dbReference>
<keyword evidence="4 9" id="KW-0949">S-adenosyl-L-methionine</keyword>
<dbReference type="GO" id="GO:0004109">
    <property type="term" value="F:coproporphyrinogen oxidase activity"/>
    <property type="evidence" value="ECO:0007669"/>
    <property type="project" value="InterPro"/>
</dbReference>
<evidence type="ECO:0000256" key="10">
    <source>
        <dbReference type="SAM" id="MobiDB-lite"/>
    </source>
</evidence>
<dbReference type="Gene3D" id="3.20.20.70">
    <property type="entry name" value="Aldolase class I"/>
    <property type="match status" value="1"/>
</dbReference>
<sequence length="409" mass="43946">MPSVLPDGEPAPVDGSLPESALRGVGRRPFGVYVHVPFCATRCGYCDFNTYTAGELGTSASPESWLDAVRRELELASTVLGAAPRADTVFVGGGTPSLLGADGLAQVLDAVHATFGLAPDAEVTTESNPESTSPEFFEGIRNAGYTRVSLGMQSAARHVLAVLDRTHTPGRAVAAAREARAAGFDHINLDLIYGTPGERQDDLKASLDAVLEAGVDHVSAYALIVEDGTALARRIRRGEVPSPDDDVLADDYELVDDTLTAHGLPWYEVSNWATDTMARCRHNMGYWNGCDWWGVGPGAHSHVGGVRWWNVKHPAKYAEVLARKESPAAAREVLSDEDRRIEQIMLQLRLVDGMPVEFLDPAGQTEARAAAAEGLLSADAMHGVNGQFGRCILTRRGRLLADAVIRRLT</sequence>
<keyword evidence="8 9" id="KW-0143">Chaperone</keyword>
<dbReference type="InterPro" id="IPR004559">
    <property type="entry name" value="HemW-like"/>
</dbReference>
<dbReference type="PANTHER" id="PTHR13932:SF5">
    <property type="entry name" value="RADICAL S-ADENOSYL METHIONINE DOMAIN-CONTAINING PROTEIN 1, MITOCHONDRIAL"/>
    <property type="match status" value="1"/>
</dbReference>
<keyword evidence="5 9" id="KW-0479">Metal-binding</keyword>
<evidence type="ECO:0000256" key="6">
    <source>
        <dbReference type="ARBA" id="ARBA00023004"/>
    </source>
</evidence>
<dbReference type="GO" id="GO:0051539">
    <property type="term" value="F:4 iron, 4 sulfur cluster binding"/>
    <property type="evidence" value="ECO:0007669"/>
    <property type="project" value="UniProtKB-UniRule"/>
</dbReference>
<dbReference type="EMBL" id="SGWQ01000014">
    <property type="protein sequence ID" value="RZS31461.1"/>
    <property type="molecule type" value="Genomic_DNA"/>
</dbReference>
<organism evidence="12 13">
    <name type="scientific">Herbihabitans rhizosphaerae</name>
    <dbReference type="NCBI Taxonomy" id="1872711"/>
    <lineage>
        <taxon>Bacteria</taxon>
        <taxon>Bacillati</taxon>
        <taxon>Actinomycetota</taxon>
        <taxon>Actinomycetes</taxon>
        <taxon>Pseudonocardiales</taxon>
        <taxon>Pseudonocardiaceae</taxon>
        <taxon>Herbihabitans</taxon>
    </lineage>
</organism>
<reference evidence="12 13" key="1">
    <citation type="submission" date="2019-02" db="EMBL/GenBank/DDBJ databases">
        <title>Genomic Encyclopedia of Type Strains, Phase IV (KMG-IV): sequencing the most valuable type-strain genomes for metagenomic binning, comparative biology and taxonomic classification.</title>
        <authorList>
            <person name="Goeker M."/>
        </authorList>
    </citation>
    <scope>NUCLEOTIDE SEQUENCE [LARGE SCALE GENOMIC DNA]</scope>
    <source>
        <strain evidence="12 13">DSM 101727</strain>
    </source>
</reference>
<dbReference type="RefSeq" id="WP_130348268.1">
    <property type="nucleotide sequence ID" value="NZ_SGWQ01000014.1"/>
</dbReference>
<dbReference type="PANTHER" id="PTHR13932">
    <property type="entry name" value="COPROPORPHYRINIGEN III OXIDASE"/>
    <property type="match status" value="1"/>
</dbReference>
<evidence type="ECO:0000256" key="5">
    <source>
        <dbReference type="ARBA" id="ARBA00022723"/>
    </source>
</evidence>
<dbReference type="PROSITE" id="PS51918">
    <property type="entry name" value="RADICAL_SAM"/>
    <property type="match status" value="1"/>
</dbReference>
<feature type="region of interest" description="Disordered" evidence="10">
    <location>
        <begin position="1"/>
        <end position="20"/>
    </location>
</feature>
<dbReference type="SFLD" id="SFLDG01082">
    <property type="entry name" value="B12-binding_domain_containing"/>
    <property type="match status" value="1"/>
</dbReference>
<dbReference type="SMART" id="SM00729">
    <property type="entry name" value="Elp3"/>
    <property type="match status" value="1"/>
</dbReference>
<evidence type="ECO:0000256" key="1">
    <source>
        <dbReference type="ARBA" id="ARBA00006100"/>
    </source>
</evidence>
<evidence type="ECO:0000256" key="9">
    <source>
        <dbReference type="RuleBase" id="RU364116"/>
    </source>
</evidence>
<dbReference type="InterPro" id="IPR006638">
    <property type="entry name" value="Elp3/MiaA/NifB-like_rSAM"/>
</dbReference>
<keyword evidence="3 9" id="KW-0349">Heme</keyword>
<dbReference type="GO" id="GO:0006779">
    <property type="term" value="P:porphyrin-containing compound biosynthetic process"/>
    <property type="evidence" value="ECO:0007669"/>
    <property type="project" value="InterPro"/>
</dbReference>
<proteinExistence type="inferred from homology"/>
<keyword evidence="6 9" id="KW-0408">Iron</keyword>
<evidence type="ECO:0000256" key="7">
    <source>
        <dbReference type="ARBA" id="ARBA00023014"/>
    </source>
</evidence>
<evidence type="ECO:0000313" key="13">
    <source>
        <dbReference type="Proteomes" id="UP000294257"/>
    </source>
</evidence>
<keyword evidence="7 9" id="KW-0411">Iron-sulfur</keyword>
<dbReference type="GO" id="GO:0005737">
    <property type="term" value="C:cytoplasm"/>
    <property type="evidence" value="ECO:0007669"/>
    <property type="project" value="UniProtKB-SubCell"/>
</dbReference>
<comment type="caution">
    <text evidence="12">The sequence shown here is derived from an EMBL/GenBank/DDBJ whole genome shotgun (WGS) entry which is preliminary data.</text>
</comment>
<evidence type="ECO:0000256" key="2">
    <source>
        <dbReference type="ARBA" id="ARBA00017228"/>
    </source>
</evidence>
<keyword evidence="9" id="KW-0004">4Fe-4S</keyword>
<dbReference type="SFLD" id="SFLDF00562">
    <property type="entry name" value="HemN-like__clustered_with_heat"/>
    <property type="match status" value="1"/>
</dbReference>
<evidence type="ECO:0000256" key="3">
    <source>
        <dbReference type="ARBA" id="ARBA00022617"/>
    </source>
</evidence>
<dbReference type="SUPFAM" id="SSF102114">
    <property type="entry name" value="Radical SAM enzymes"/>
    <property type="match status" value="1"/>
</dbReference>
<comment type="similarity">
    <text evidence="1">Belongs to the anaerobic coproporphyrinogen-III oxidase family. HemW subfamily.</text>
</comment>
<dbReference type="OrthoDB" id="9808022at2"/>
<dbReference type="InterPro" id="IPR058240">
    <property type="entry name" value="rSAM_sf"/>
</dbReference>
<comment type="subcellular location">
    <subcellularLocation>
        <location evidence="9">Cytoplasm</location>
    </subcellularLocation>
</comment>